<keyword evidence="2 7" id="KW-0813">Transport</keyword>
<evidence type="ECO:0000256" key="4">
    <source>
        <dbReference type="ARBA" id="ARBA00022692"/>
    </source>
</evidence>
<dbReference type="CDD" id="cd06261">
    <property type="entry name" value="TM_PBP2"/>
    <property type="match status" value="1"/>
</dbReference>
<proteinExistence type="inferred from homology"/>
<name>A0ABP8LF81_9MICO</name>
<evidence type="ECO:0000256" key="2">
    <source>
        <dbReference type="ARBA" id="ARBA00022448"/>
    </source>
</evidence>
<feature type="transmembrane region" description="Helical" evidence="7">
    <location>
        <begin position="119"/>
        <end position="139"/>
    </location>
</feature>
<comment type="caution">
    <text evidence="9">The sequence shown here is derived from an EMBL/GenBank/DDBJ whole genome shotgun (WGS) entry which is preliminary data.</text>
</comment>
<dbReference type="Pfam" id="PF00528">
    <property type="entry name" value="BPD_transp_1"/>
    <property type="match status" value="1"/>
</dbReference>
<reference evidence="10" key="1">
    <citation type="journal article" date="2019" name="Int. J. Syst. Evol. Microbiol.">
        <title>The Global Catalogue of Microorganisms (GCM) 10K type strain sequencing project: providing services to taxonomists for standard genome sequencing and annotation.</title>
        <authorList>
            <consortium name="The Broad Institute Genomics Platform"/>
            <consortium name="The Broad Institute Genome Sequencing Center for Infectious Disease"/>
            <person name="Wu L."/>
            <person name="Ma J."/>
        </authorList>
    </citation>
    <scope>NUCLEOTIDE SEQUENCE [LARGE SCALE GENOMIC DNA]</scope>
    <source>
        <strain evidence="10">JCM 17810</strain>
    </source>
</reference>
<dbReference type="EMBL" id="BAABGN010000012">
    <property type="protein sequence ID" value="GAA4428527.1"/>
    <property type="molecule type" value="Genomic_DNA"/>
</dbReference>
<dbReference type="PANTHER" id="PTHR43744:SF9">
    <property type="entry name" value="POLYGALACTURONAN_RHAMNOGALACTURONAN TRANSPORT SYSTEM PERMEASE PROTEIN YTCP"/>
    <property type="match status" value="1"/>
</dbReference>
<comment type="subcellular location">
    <subcellularLocation>
        <location evidence="1 7">Cell membrane</location>
        <topology evidence="1 7">Multi-pass membrane protein</topology>
    </subcellularLocation>
</comment>
<feature type="transmembrane region" description="Helical" evidence="7">
    <location>
        <begin position="151"/>
        <end position="171"/>
    </location>
</feature>
<feature type="transmembrane region" description="Helical" evidence="7">
    <location>
        <begin position="21"/>
        <end position="43"/>
    </location>
</feature>
<evidence type="ECO:0000313" key="10">
    <source>
        <dbReference type="Proteomes" id="UP001500622"/>
    </source>
</evidence>
<comment type="similarity">
    <text evidence="7">Belongs to the binding-protein-dependent transport system permease family.</text>
</comment>
<gene>
    <name evidence="9" type="ORF">GCM10023169_29720</name>
</gene>
<keyword evidence="5 7" id="KW-1133">Transmembrane helix</keyword>
<dbReference type="SUPFAM" id="SSF161098">
    <property type="entry name" value="MetI-like"/>
    <property type="match status" value="1"/>
</dbReference>
<keyword evidence="3" id="KW-1003">Cell membrane</keyword>
<evidence type="ECO:0000256" key="5">
    <source>
        <dbReference type="ARBA" id="ARBA00022989"/>
    </source>
</evidence>
<dbReference type="PROSITE" id="PS50928">
    <property type="entry name" value="ABC_TM1"/>
    <property type="match status" value="1"/>
</dbReference>
<evidence type="ECO:0000313" key="9">
    <source>
        <dbReference type="EMBL" id="GAA4428527.1"/>
    </source>
</evidence>
<dbReference type="InterPro" id="IPR000515">
    <property type="entry name" value="MetI-like"/>
</dbReference>
<keyword evidence="4 7" id="KW-0812">Transmembrane</keyword>
<dbReference type="Gene3D" id="1.10.3720.10">
    <property type="entry name" value="MetI-like"/>
    <property type="match status" value="1"/>
</dbReference>
<evidence type="ECO:0000256" key="1">
    <source>
        <dbReference type="ARBA" id="ARBA00004651"/>
    </source>
</evidence>
<dbReference type="Proteomes" id="UP001500622">
    <property type="component" value="Unassembled WGS sequence"/>
</dbReference>
<evidence type="ECO:0000259" key="8">
    <source>
        <dbReference type="PROSITE" id="PS50928"/>
    </source>
</evidence>
<dbReference type="PANTHER" id="PTHR43744">
    <property type="entry name" value="ABC TRANSPORTER PERMEASE PROTEIN MG189-RELATED-RELATED"/>
    <property type="match status" value="1"/>
</dbReference>
<accession>A0ABP8LF81</accession>
<keyword evidence="10" id="KW-1185">Reference proteome</keyword>
<feature type="domain" description="ABC transmembrane type-1" evidence="8">
    <location>
        <begin position="84"/>
        <end position="286"/>
    </location>
</feature>
<evidence type="ECO:0000256" key="7">
    <source>
        <dbReference type="RuleBase" id="RU363032"/>
    </source>
</evidence>
<dbReference type="InterPro" id="IPR035906">
    <property type="entry name" value="MetI-like_sf"/>
</dbReference>
<sequence length="302" mass="33828">MITTRVPEMRRRHRDWSLFGVVNGFLLILAAAVCIYPFMYIVAVAASDGNAVLQDQVVLWPVDLNVETFRYILANERLGVLRALLNSIGYTVAGTVVAVVLTYSVAYPLSKPRLPGRTFIMITFVVTWIFEAGIVPAYIVNSRLGLVNNVLIMVLPLAISTFLLIVTKSFIESIPTELEESAYMDGANDLQILLRVYLPLCKPVIATIAIFYAVQTWNQFLWPLIYLRDASLQPIQVVLYRLLLASGDQSLNFERTISNGFLVIPENIRAATMVFAIVPVLIFYPYAQRYFNRGILVGAVKG</sequence>
<protein>
    <submittedName>
        <fullName evidence="9">Carbohydrate ABC transporter permease</fullName>
    </submittedName>
</protein>
<keyword evidence="6 7" id="KW-0472">Membrane</keyword>
<feature type="transmembrane region" description="Helical" evidence="7">
    <location>
        <begin position="268"/>
        <end position="287"/>
    </location>
</feature>
<feature type="transmembrane region" description="Helical" evidence="7">
    <location>
        <begin position="192"/>
        <end position="214"/>
    </location>
</feature>
<feature type="transmembrane region" description="Helical" evidence="7">
    <location>
        <begin position="88"/>
        <end position="107"/>
    </location>
</feature>
<dbReference type="RefSeq" id="WP_345217056.1">
    <property type="nucleotide sequence ID" value="NZ_BAABGN010000012.1"/>
</dbReference>
<organism evidence="9 10">
    <name type="scientific">Georgenia halophila</name>
    <dbReference type="NCBI Taxonomy" id="620889"/>
    <lineage>
        <taxon>Bacteria</taxon>
        <taxon>Bacillati</taxon>
        <taxon>Actinomycetota</taxon>
        <taxon>Actinomycetes</taxon>
        <taxon>Micrococcales</taxon>
        <taxon>Bogoriellaceae</taxon>
        <taxon>Georgenia</taxon>
    </lineage>
</organism>
<evidence type="ECO:0000256" key="3">
    <source>
        <dbReference type="ARBA" id="ARBA00022475"/>
    </source>
</evidence>
<evidence type="ECO:0000256" key="6">
    <source>
        <dbReference type="ARBA" id="ARBA00023136"/>
    </source>
</evidence>